<dbReference type="Pfam" id="PF09804">
    <property type="entry name" value="DENND11"/>
    <property type="match status" value="1"/>
</dbReference>
<dbReference type="OMA" id="YERNAYF"/>
<dbReference type="PANTHER" id="PTHR28153:SF1">
    <property type="entry name" value="DUF4484 DOMAIN-CONTAINING PROTEIN"/>
    <property type="match status" value="1"/>
</dbReference>
<dbReference type="InterPro" id="IPR018626">
    <property type="entry name" value="LCHN/Anr2"/>
</dbReference>
<evidence type="ECO:0000313" key="2">
    <source>
        <dbReference type="Proteomes" id="UP000015464"/>
    </source>
</evidence>
<dbReference type="GO" id="GO:0005811">
    <property type="term" value="C:lipid droplet"/>
    <property type="evidence" value="ECO:0007669"/>
    <property type="project" value="TreeGrafter"/>
</dbReference>
<dbReference type="PANTHER" id="PTHR28153">
    <property type="entry name" value="PROTEIN, PUTATIVE-RELATED"/>
    <property type="match status" value="1"/>
</dbReference>
<dbReference type="eggNOG" id="KOG4704">
    <property type="taxonomic scope" value="Eukaryota"/>
</dbReference>
<protein>
    <submittedName>
        <fullName evidence="1">Fungal protein</fullName>
    </submittedName>
</protein>
<sequence>MSVSAIVHATFEAREGYQIQKIFPEDFYLEGIEYALFPSGIQELDQCIVAFHYRNQLCLSKLYERNAYFSSVGILLQDAEINFEEAAAKYLKLLDFVSVAIVSSSSLKEINMVNNSVYAAFLDSFQASHGPNYSFEEYQQGLRTAVLKQNFSAILSIFNAQEETLYDPFSPDLIRHYYFLIQSWLGPVFLMLYKYSMQGKRILLVSSHNHELYSIMDIITRLSSAFDEDNRIIPNSLHKFYSVGLTDIDILENSNQEKGWIALTTDSILLSKSSLYDIAFIWPTGPLSKSCPPKIQLSNGLLLRTSYEDLLNFYFICEKFNPQIASTLKFTNHSFGAILHIILFNSTRFNLVRSLATTNETNLFAAFMRYNQLLINRLNQYHDSISIPDMRNLGWNPFRQLDRDFIFNVAQRWAKKYVHYRYPSYAYLMQPTAWGVHSLLLFVSIWRKSIPTMILYLLFLKWWYS</sequence>
<name>S9X6R5_SCHCR</name>
<dbReference type="AlphaFoldDB" id="S9X6R5"/>
<dbReference type="RefSeq" id="XP_013025494.1">
    <property type="nucleotide sequence ID" value="XM_013170040.1"/>
</dbReference>
<dbReference type="GeneID" id="25035681"/>
<dbReference type="EMBL" id="KE546995">
    <property type="protein sequence ID" value="EPY49466.1"/>
    <property type="molecule type" value="Genomic_DNA"/>
</dbReference>
<dbReference type="Proteomes" id="UP000015464">
    <property type="component" value="Unassembled WGS sequence"/>
</dbReference>
<keyword evidence="2" id="KW-1185">Reference proteome</keyword>
<reference evidence="1 2" key="1">
    <citation type="journal article" date="2011" name="Science">
        <title>Comparative functional genomics of the fission yeasts.</title>
        <authorList>
            <person name="Rhind N."/>
            <person name="Chen Z."/>
            <person name="Yassour M."/>
            <person name="Thompson D.A."/>
            <person name="Haas B.J."/>
            <person name="Habib N."/>
            <person name="Wapinski I."/>
            <person name="Roy S."/>
            <person name="Lin M.F."/>
            <person name="Heiman D.I."/>
            <person name="Young S.K."/>
            <person name="Furuya K."/>
            <person name="Guo Y."/>
            <person name="Pidoux A."/>
            <person name="Chen H.M."/>
            <person name="Robbertse B."/>
            <person name="Goldberg J.M."/>
            <person name="Aoki K."/>
            <person name="Bayne E.H."/>
            <person name="Berlin A.M."/>
            <person name="Desjardins C.A."/>
            <person name="Dobbs E."/>
            <person name="Dukaj L."/>
            <person name="Fan L."/>
            <person name="FitzGerald M.G."/>
            <person name="French C."/>
            <person name="Gujja S."/>
            <person name="Hansen K."/>
            <person name="Keifenheim D."/>
            <person name="Levin J.Z."/>
            <person name="Mosher R.A."/>
            <person name="Mueller C.A."/>
            <person name="Pfiffner J."/>
            <person name="Priest M."/>
            <person name="Russ C."/>
            <person name="Smialowska A."/>
            <person name="Swoboda P."/>
            <person name="Sykes S.M."/>
            <person name="Vaughn M."/>
            <person name="Vengrova S."/>
            <person name="Yoder R."/>
            <person name="Zeng Q."/>
            <person name="Allshire R."/>
            <person name="Baulcombe D."/>
            <person name="Birren B.W."/>
            <person name="Brown W."/>
            <person name="Ekwall K."/>
            <person name="Kellis M."/>
            <person name="Leatherwood J."/>
            <person name="Levin H."/>
            <person name="Margalit H."/>
            <person name="Martienssen R."/>
            <person name="Nieduszynski C.A."/>
            <person name="Spatafora J.W."/>
            <person name="Friedman N."/>
            <person name="Dalgaard J.Z."/>
            <person name="Baumann P."/>
            <person name="Niki H."/>
            <person name="Regev A."/>
            <person name="Nusbaum C."/>
        </authorList>
    </citation>
    <scope>NUCLEOTIDE SEQUENCE [LARGE SCALE GENOMIC DNA]</scope>
    <source>
        <strain evidence="2">OY26 / ATCC MYA-4695 / CBS 11777 / NBRC 106824 / NRRL Y48691</strain>
    </source>
</reference>
<dbReference type="InterPro" id="IPR053056">
    <property type="entry name" value="Lipid_Metab_Assoc_Protein"/>
</dbReference>
<organism evidence="1 2">
    <name type="scientific">Schizosaccharomyces cryophilus (strain OY26 / ATCC MYA-4695 / CBS 11777 / NBRC 106824 / NRRL Y48691)</name>
    <name type="common">Fission yeast</name>
    <dbReference type="NCBI Taxonomy" id="653667"/>
    <lineage>
        <taxon>Eukaryota</taxon>
        <taxon>Fungi</taxon>
        <taxon>Dikarya</taxon>
        <taxon>Ascomycota</taxon>
        <taxon>Taphrinomycotina</taxon>
        <taxon>Schizosaccharomycetes</taxon>
        <taxon>Schizosaccharomycetales</taxon>
        <taxon>Schizosaccharomycetaceae</taxon>
        <taxon>Schizosaccharomyces</taxon>
    </lineage>
</organism>
<dbReference type="HOGENOM" id="CLU_611333_0_0_1"/>
<gene>
    <name evidence="1" type="ORF">SPOG_01352</name>
</gene>
<evidence type="ECO:0000313" key="1">
    <source>
        <dbReference type="EMBL" id="EPY49466.1"/>
    </source>
</evidence>
<dbReference type="OrthoDB" id="2152680at2759"/>
<accession>S9X6R5</accession>
<proteinExistence type="predicted"/>